<feature type="domain" description="Gamma-glutamylcyclotransferase AIG2-like" evidence="1">
    <location>
        <begin position="3"/>
        <end position="124"/>
    </location>
</feature>
<dbReference type="InterPro" id="IPR013024">
    <property type="entry name" value="GGCT-like"/>
</dbReference>
<proteinExistence type="predicted"/>
<evidence type="ECO:0000259" key="1">
    <source>
        <dbReference type="Pfam" id="PF06094"/>
    </source>
</evidence>
<name>A0ABX0XC22_9BACT</name>
<dbReference type="EMBL" id="JAATJH010000002">
    <property type="protein sequence ID" value="NJC26388.1"/>
    <property type="molecule type" value="Genomic_DNA"/>
</dbReference>
<comment type="caution">
    <text evidence="2">The sequence shown here is derived from an EMBL/GenBank/DDBJ whole genome shotgun (WGS) entry which is preliminary data.</text>
</comment>
<keyword evidence="3" id="KW-1185">Reference proteome</keyword>
<evidence type="ECO:0000313" key="2">
    <source>
        <dbReference type="EMBL" id="NJC26388.1"/>
    </source>
</evidence>
<dbReference type="RefSeq" id="WP_168037133.1">
    <property type="nucleotide sequence ID" value="NZ_JAATJH010000002.1"/>
</dbReference>
<dbReference type="SUPFAM" id="SSF110857">
    <property type="entry name" value="Gamma-glutamyl cyclotransferase-like"/>
    <property type="match status" value="1"/>
</dbReference>
<dbReference type="Proteomes" id="UP000770785">
    <property type="component" value="Unassembled WGS sequence"/>
</dbReference>
<gene>
    <name evidence="2" type="ORF">GGR27_001887</name>
</gene>
<reference evidence="2 3" key="1">
    <citation type="submission" date="2020-03" db="EMBL/GenBank/DDBJ databases">
        <title>Genomic Encyclopedia of Type Strains, Phase IV (KMG-IV): sequencing the most valuable type-strain genomes for metagenomic binning, comparative biology and taxonomic classification.</title>
        <authorList>
            <person name="Goeker M."/>
        </authorList>
    </citation>
    <scope>NUCLEOTIDE SEQUENCE [LARGE SCALE GENOMIC DNA]</scope>
    <source>
        <strain evidence="2 3">DSM 105096</strain>
    </source>
</reference>
<accession>A0ABX0XC22</accession>
<evidence type="ECO:0000313" key="3">
    <source>
        <dbReference type="Proteomes" id="UP000770785"/>
    </source>
</evidence>
<organism evidence="2 3">
    <name type="scientific">Neolewinella antarctica</name>
    <dbReference type="NCBI Taxonomy" id="442734"/>
    <lineage>
        <taxon>Bacteria</taxon>
        <taxon>Pseudomonadati</taxon>
        <taxon>Bacteroidota</taxon>
        <taxon>Saprospiria</taxon>
        <taxon>Saprospirales</taxon>
        <taxon>Lewinellaceae</taxon>
        <taxon>Neolewinella</taxon>
    </lineage>
</organism>
<dbReference type="Gene3D" id="3.10.490.10">
    <property type="entry name" value="Gamma-glutamyl cyclotransferase-like"/>
    <property type="match status" value="1"/>
</dbReference>
<dbReference type="InterPro" id="IPR009288">
    <property type="entry name" value="AIG2-like_dom"/>
</dbReference>
<dbReference type="Pfam" id="PF06094">
    <property type="entry name" value="GGACT"/>
    <property type="match status" value="1"/>
</dbReference>
<protein>
    <submittedName>
        <fullName evidence="2">Gamma-glutamylcyclotransferase (GGCT)/AIG2-like uncharacterized protein YtfP</fullName>
    </submittedName>
</protein>
<sequence>MNLFVYGTLLSDVPSSMAKFLRRRATLLGPATVTGKLYDLGMYPGFKTSGSGEVYGELYELAAGSEKETITMLDAYEGVTGESEDEYRRVKIDCQLNGRKSVDAQTYVSKNIPSSAKRIATGKYAKFYATNKEHQRFVNGA</sequence>
<dbReference type="InterPro" id="IPR036568">
    <property type="entry name" value="GGCT-like_sf"/>
</dbReference>
<dbReference type="CDD" id="cd06661">
    <property type="entry name" value="GGCT_like"/>
    <property type="match status" value="1"/>
</dbReference>